<feature type="transmembrane region" description="Helical" evidence="1">
    <location>
        <begin position="145"/>
        <end position="167"/>
    </location>
</feature>
<keyword evidence="1" id="KW-1133">Transmembrane helix</keyword>
<evidence type="ECO:0000313" key="2">
    <source>
        <dbReference type="EMBL" id="KAJ3844184.1"/>
    </source>
</evidence>
<comment type="caution">
    <text evidence="2">The sequence shown here is derived from an EMBL/GenBank/DDBJ whole genome shotgun (WGS) entry which is preliminary data.</text>
</comment>
<evidence type="ECO:0000313" key="3">
    <source>
        <dbReference type="Proteomes" id="UP001163846"/>
    </source>
</evidence>
<feature type="transmembrane region" description="Helical" evidence="1">
    <location>
        <begin position="268"/>
        <end position="288"/>
    </location>
</feature>
<proteinExistence type="predicted"/>
<protein>
    <submittedName>
        <fullName evidence="2">Uncharacterized protein</fullName>
    </submittedName>
</protein>
<feature type="transmembrane region" description="Helical" evidence="1">
    <location>
        <begin position="54"/>
        <end position="72"/>
    </location>
</feature>
<accession>A0AA38UK26</accession>
<gene>
    <name evidence="2" type="ORF">F5878DRAFT_162915</name>
</gene>
<feature type="transmembrane region" description="Helical" evidence="1">
    <location>
        <begin position="192"/>
        <end position="216"/>
    </location>
</feature>
<keyword evidence="1" id="KW-0812">Transmembrane</keyword>
<feature type="transmembrane region" description="Helical" evidence="1">
    <location>
        <begin position="20"/>
        <end position="42"/>
    </location>
</feature>
<reference evidence="2" key="1">
    <citation type="submission" date="2022-08" db="EMBL/GenBank/DDBJ databases">
        <authorList>
            <consortium name="DOE Joint Genome Institute"/>
            <person name="Min B."/>
            <person name="Riley R."/>
            <person name="Sierra-Patev S."/>
            <person name="Naranjo-Ortiz M."/>
            <person name="Looney B."/>
            <person name="Konkel Z."/>
            <person name="Slot J.C."/>
            <person name="Sakamoto Y."/>
            <person name="Steenwyk J.L."/>
            <person name="Rokas A."/>
            <person name="Carro J."/>
            <person name="Camarero S."/>
            <person name="Ferreira P."/>
            <person name="Molpeceres G."/>
            <person name="Ruiz-Duenas F.J."/>
            <person name="Serrano A."/>
            <person name="Henrissat B."/>
            <person name="Drula E."/>
            <person name="Hughes K.W."/>
            <person name="Mata J.L."/>
            <person name="Ishikawa N.K."/>
            <person name="Vargas-Isla R."/>
            <person name="Ushijima S."/>
            <person name="Smith C.A."/>
            <person name="Ahrendt S."/>
            <person name="Andreopoulos W."/>
            <person name="He G."/>
            <person name="Labutti K."/>
            <person name="Lipzen A."/>
            <person name="Ng V."/>
            <person name="Sandor L."/>
            <person name="Barry K."/>
            <person name="Martinez A.T."/>
            <person name="Xiao Y."/>
            <person name="Gibbons J.G."/>
            <person name="Terashima K."/>
            <person name="Hibbett D.S."/>
            <person name="Grigoriev I.V."/>
        </authorList>
    </citation>
    <scope>NUCLEOTIDE SEQUENCE</scope>
    <source>
        <strain evidence="2">TFB9207</strain>
    </source>
</reference>
<organism evidence="2 3">
    <name type="scientific">Lentinula raphanica</name>
    <dbReference type="NCBI Taxonomy" id="153919"/>
    <lineage>
        <taxon>Eukaryota</taxon>
        <taxon>Fungi</taxon>
        <taxon>Dikarya</taxon>
        <taxon>Basidiomycota</taxon>
        <taxon>Agaricomycotina</taxon>
        <taxon>Agaricomycetes</taxon>
        <taxon>Agaricomycetidae</taxon>
        <taxon>Agaricales</taxon>
        <taxon>Marasmiineae</taxon>
        <taxon>Omphalotaceae</taxon>
        <taxon>Lentinula</taxon>
    </lineage>
</organism>
<keyword evidence="1" id="KW-0472">Membrane</keyword>
<sequence length="301" mass="33460">MDEEMNFSTFYKHMLSPLVVKVILETLFYGILLVLFSVCMAIHHRQHYAARRTLTKTGLICLFILATATTSLDTTAAMRQMWLYLGKDWGGQTSLDEESISRLTVQLDVICGTLVFGLYIVSNFTADLMLIYRNSVFWSGSNRQWMIWLPLSISVFSNALGIVGIALEASDISLYPSLSVPFDQYTNGDKIILAYLFINVCLNLVITGCLAGRVWWISRKTVLSVGEHPLKRTYNAVVAITLESGILYPIALVGSVGATLQNSTAPNLYPFLIQVAAIAPTLIVKSALRPRHSLVMKVLII</sequence>
<dbReference type="Proteomes" id="UP001163846">
    <property type="component" value="Unassembled WGS sequence"/>
</dbReference>
<dbReference type="EMBL" id="MU805958">
    <property type="protein sequence ID" value="KAJ3844184.1"/>
    <property type="molecule type" value="Genomic_DNA"/>
</dbReference>
<evidence type="ECO:0000256" key="1">
    <source>
        <dbReference type="SAM" id="Phobius"/>
    </source>
</evidence>
<keyword evidence="3" id="KW-1185">Reference proteome</keyword>
<feature type="transmembrane region" description="Helical" evidence="1">
    <location>
        <begin position="103"/>
        <end position="124"/>
    </location>
</feature>
<feature type="transmembrane region" description="Helical" evidence="1">
    <location>
        <begin position="236"/>
        <end position="256"/>
    </location>
</feature>
<name>A0AA38UK26_9AGAR</name>
<dbReference type="AlphaFoldDB" id="A0AA38UK26"/>